<feature type="compositionally biased region" description="Low complexity" evidence="1">
    <location>
        <begin position="18"/>
        <end position="32"/>
    </location>
</feature>
<dbReference type="Proteomes" id="UP001501231">
    <property type="component" value="Unassembled WGS sequence"/>
</dbReference>
<name>A0ABP5XKP7_9ACTN</name>
<accession>A0ABP5XKP7</accession>
<dbReference type="EMBL" id="BAAARW010000042">
    <property type="protein sequence ID" value="GAA2455520.1"/>
    <property type="molecule type" value="Genomic_DNA"/>
</dbReference>
<evidence type="ECO:0000313" key="2">
    <source>
        <dbReference type="EMBL" id="GAA2455520.1"/>
    </source>
</evidence>
<keyword evidence="3" id="KW-1185">Reference proteome</keyword>
<dbReference type="RefSeq" id="WP_344597687.1">
    <property type="nucleotide sequence ID" value="NZ_BAAARW010000042.1"/>
</dbReference>
<organism evidence="2 3">
    <name type="scientific">Actinomadura vinacea</name>
    <dbReference type="NCBI Taxonomy" id="115336"/>
    <lineage>
        <taxon>Bacteria</taxon>
        <taxon>Bacillati</taxon>
        <taxon>Actinomycetota</taxon>
        <taxon>Actinomycetes</taxon>
        <taxon>Streptosporangiales</taxon>
        <taxon>Thermomonosporaceae</taxon>
        <taxon>Actinomadura</taxon>
    </lineage>
</organism>
<evidence type="ECO:0000313" key="3">
    <source>
        <dbReference type="Proteomes" id="UP001501231"/>
    </source>
</evidence>
<comment type="caution">
    <text evidence="2">The sequence shown here is derived from an EMBL/GenBank/DDBJ whole genome shotgun (WGS) entry which is preliminary data.</text>
</comment>
<gene>
    <name evidence="2" type="ORF">GCM10010191_88440</name>
</gene>
<proteinExistence type="predicted"/>
<sequence length="80" mass="8977">MSKQEGRQNKQRTAGQYASGRQDAARRASAAQNKVSPEHDGQSRRRSSRESKDQVSASRNDQRSHERDEERMTSSEGGNS</sequence>
<protein>
    <recommendedName>
        <fullName evidence="4">Plasmid stabilization protein</fullName>
    </recommendedName>
</protein>
<feature type="region of interest" description="Disordered" evidence="1">
    <location>
        <begin position="1"/>
        <end position="80"/>
    </location>
</feature>
<evidence type="ECO:0008006" key="4">
    <source>
        <dbReference type="Google" id="ProtNLM"/>
    </source>
</evidence>
<feature type="compositionally biased region" description="Basic and acidic residues" evidence="1">
    <location>
        <begin position="36"/>
        <end position="53"/>
    </location>
</feature>
<feature type="compositionally biased region" description="Basic and acidic residues" evidence="1">
    <location>
        <begin position="60"/>
        <end position="73"/>
    </location>
</feature>
<evidence type="ECO:0000256" key="1">
    <source>
        <dbReference type="SAM" id="MobiDB-lite"/>
    </source>
</evidence>
<reference evidence="3" key="1">
    <citation type="journal article" date="2019" name="Int. J. Syst. Evol. Microbiol.">
        <title>The Global Catalogue of Microorganisms (GCM) 10K type strain sequencing project: providing services to taxonomists for standard genome sequencing and annotation.</title>
        <authorList>
            <consortium name="The Broad Institute Genomics Platform"/>
            <consortium name="The Broad Institute Genome Sequencing Center for Infectious Disease"/>
            <person name="Wu L."/>
            <person name="Ma J."/>
        </authorList>
    </citation>
    <scope>NUCLEOTIDE SEQUENCE [LARGE SCALE GENOMIC DNA]</scope>
    <source>
        <strain evidence="3">JCM 3325</strain>
    </source>
</reference>